<dbReference type="InterPro" id="IPR019734">
    <property type="entry name" value="TPR_rpt"/>
</dbReference>
<sequence>MANVIPARIKSNSFILAGAHHRSSCSCGIFGGGGRGAGRLRKGPPTCGTLLWAHARFWKGHPPRRSRALIATCSSFPSDPESEENFWEQEEGKKKLGDIEDMKELIDEARKLKGSSSSSSQQDNQQQANTAASNDESVEPDQAQKLSEELAKRAKEQAERRRQAEQMFQLGQRAYGRGMYDKAVKFFEGALTNIPGSSHLGGEVQVWLAMAYEADGKHARCIALYKSLENNHPSRSIRRQAKDLRYILEAPKLKISREEMVTIPLIGDNNSETRTWSKMYKERRKKFTKKAMPTKDYMEDWLVWNPPRWERSPYFWVAVTVWLTLVGIALVFQD</sequence>
<organism evidence="4 5">
    <name type="scientific">Adiantum capillus-veneris</name>
    <name type="common">Maidenhair fern</name>
    <dbReference type="NCBI Taxonomy" id="13818"/>
    <lineage>
        <taxon>Eukaryota</taxon>
        <taxon>Viridiplantae</taxon>
        <taxon>Streptophyta</taxon>
        <taxon>Embryophyta</taxon>
        <taxon>Tracheophyta</taxon>
        <taxon>Polypodiopsida</taxon>
        <taxon>Polypodiidae</taxon>
        <taxon>Polypodiales</taxon>
        <taxon>Pteridineae</taxon>
        <taxon>Pteridaceae</taxon>
        <taxon>Vittarioideae</taxon>
        <taxon>Adiantum</taxon>
    </lineage>
</organism>
<name>A0A9D4ZGH0_ADICA</name>
<keyword evidence="3" id="KW-0472">Membrane</keyword>
<dbReference type="EMBL" id="JABFUD020000010">
    <property type="protein sequence ID" value="KAI5074603.1"/>
    <property type="molecule type" value="Genomic_DNA"/>
</dbReference>
<dbReference type="AlphaFoldDB" id="A0A9D4ZGH0"/>
<keyword evidence="5" id="KW-1185">Reference proteome</keyword>
<dbReference type="PANTHER" id="PTHR36761">
    <property type="entry name" value="ORF03 PROTEIN"/>
    <property type="match status" value="1"/>
</dbReference>
<evidence type="ECO:0000313" key="5">
    <source>
        <dbReference type="Proteomes" id="UP000886520"/>
    </source>
</evidence>
<evidence type="ECO:0000256" key="1">
    <source>
        <dbReference type="PROSITE-ProRule" id="PRU00339"/>
    </source>
</evidence>
<protein>
    <submittedName>
        <fullName evidence="4">Uncharacterized protein</fullName>
    </submittedName>
</protein>
<dbReference type="OrthoDB" id="2019920at2759"/>
<keyword evidence="1" id="KW-0802">TPR repeat</keyword>
<dbReference type="SUPFAM" id="SSF48452">
    <property type="entry name" value="TPR-like"/>
    <property type="match status" value="1"/>
</dbReference>
<evidence type="ECO:0000256" key="2">
    <source>
        <dbReference type="SAM" id="MobiDB-lite"/>
    </source>
</evidence>
<dbReference type="GO" id="GO:0009535">
    <property type="term" value="C:chloroplast thylakoid membrane"/>
    <property type="evidence" value="ECO:0007669"/>
    <property type="project" value="TreeGrafter"/>
</dbReference>
<dbReference type="InterPro" id="IPR011990">
    <property type="entry name" value="TPR-like_helical_dom_sf"/>
</dbReference>
<evidence type="ECO:0000313" key="4">
    <source>
        <dbReference type="EMBL" id="KAI5074603.1"/>
    </source>
</evidence>
<feature type="compositionally biased region" description="Acidic residues" evidence="2">
    <location>
        <begin position="80"/>
        <end position="89"/>
    </location>
</feature>
<gene>
    <name evidence="4" type="ORF">GOP47_0010564</name>
</gene>
<accession>A0A9D4ZGH0</accession>
<keyword evidence="3" id="KW-0812">Transmembrane</keyword>
<feature type="region of interest" description="Disordered" evidence="2">
    <location>
        <begin position="74"/>
        <end position="146"/>
    </location>
</feature>
<dbReference type="PROSITE" id="PS50005">
    <property type="entry name" value="TPR"/>
    <property type="match status" value="1"/>
</dbReference>
<dbReference type="PANTHER" id="PTHR36761:SF2">
    <property type="entry name" value="ORF03 PROTEIN"/>
    <property type="match status" value="1"/>
</dbReference>
<reference evidence="4" key="1">
    <citation type="submission" date="2021-01" db="EMBL/GenBank/DDBJ databases">
        <title>Adiantum capillus-veneris genome.</title>
        <authorList>
            <person name="Fang Y."/>
            <person name="Liao Q."/>
        </authorList>
    </citation>
    <scope>NUCLEOTIDE SEQUENCE</scope>
    <source>
        <strain evidence="4">H3</strain>
        <tissue evidence="4">Leaf</tissue>
    </source>
</reference>
<evidence type="ECO:0000256" key="3">
    <source>
        <dbReference type="SAM" id="Phobius"/>
    </source>
</evidence>
<proteinExistence type="predicted"/>
<dbReference type="Gene3D" id="1.25.40.10">
    <property type="entry name" value="Tetratricopeptide repeat domain"/>
    <property type="match status" value="1"/>
</dbReference>
<feature type="compositionally biased region" description="Basic and acidic residues" evidence="2">
    <location>
        <begin position="90"/>
        <end position="111"/>
    </location>
</feature>
<dbReference type="Proteomes" id="UP000886520">
    <property type="component" value="Chromosome 10"/>
</dbReference>
<comment type="caution">
    <text evidence="4">The sequence shown here is derived from an EMBL/GenBank/DDBJ whole genome shotgun (WGS) entry which is preliminary data.</text>
</comment>
<feature type="transmembrane region" description="Helical" evidence="3">
    <location>
        <begin position="314"/>
        <end position="332"/>
    </location>
</feature>
<feature type="repeat" description="TPR" evidence="1">
    <location>
        <begin position="164"/>
        <end position="197"/>
    </location>
</feature>
<feature type="compositionally biased region" description="Low complexity" evidence="2">
    <location>
        <begin position="115"/>
        <end position="134"/>
    </location>
</feature>
<keyword evidence="3" id="KW-1133">Transmembrane helix</keyword>